<dbReference type="Proteomes" id="UP001172457">
    <property type="component" value="Chromosome 6"/>
</dbReference>
<dbReference type="PROSITE" id="PS51257">
    <property type="entry name" value="PROKAR_LIPOPROTEIN"/>
    <property type="match status" value="1"/>
</dbReference>
<keyword evidence="3" id="KW-1185">Reference proteome</keyword>
<dbReference type="PANTHER" id="PTHR47589">
    <property type="entry name" value="FATTY-ACID-BINDING PROTEIN 1"/>
    <property type="match status" value="1"/>
</dbReference>
<dbReference type="GO" id="GO:0016872">
    <property type="term" value="F:intramolecular lyase activity"/>
    <property type="evidence" value="ECO:0007669"/>
    <property type="project" value="InterPro"/>
</dbReference>
<evidence type="ECO:0000259" key="1">
    <source>
        <dbReference type="Pfam" id="PF16035"/>
    </source>
</evidence>
<name>A0AA38SVD9_9ASTR</name>
<dbReference type="Gene3D" id="3.50.70.10">
    <property type="match status" value="1"/>
</dbReference>
<proteinExistence type="predicted"/>
<evidence type="ECO:0000313" key="3">
    <source>
        <dbReference type="Proteomes" id="UP001172457"/>
    </source>
</evidence>
<protein>
    <recommendedName>
        <fullName evidence="1">Chalcone isomerase domain-containing protein</fullName>
    </recommendedName>
</protein>
<sequence>MGSLRFPFPPSLPSGAFSPATVACSVAVSAAVGAGISAGISISKNSTNPSHSNLLNSFLSKFSHSSSPLWGSLSLSESSSAAAVVTESKTGASFPAALKDSQGLLGIGLRRKAVFGVKNIDVYAFGVYADDNDIKNFVSEKYGTLSTDELKQKEVTQDLMESDASVTVRLQIVYGKLSIRSVRNAFEESVGNRLKKFGGSDNKELLQKFTSQFSDEYKIPRGSIIDLSKEKGYVLRTT</sequence>
<dbReference type="GO" id="GO:0006631">
    <property type="term" value="P:fatty acid metabolic process"/>
    <property type="evidence" value="ECO:0007669"/>
    <property type="project" value="TreeGrafter"/>
</dbReference>
<reference evidence="2" key="1">
    <citation type="submission" date="2023-03" db="EMBL/GenBank/DDBJ databases">
        <title>Chromosome-scale reference genome and RAD-based genetic map of yellow starthistle (Centaurea solstitialis) reveal putative structural variation and QTLs associated with invader traits.</title>
        <authorList>
            <person name="Reatini B."/>
            <person name="Cang F.A."/>
            <person name="Jiang Q."/>
            <person name="Mckibben M.T.W."/>
            <person name="Barker M.S."/>
            <person name="Rieseberg L.H."/>
            <person name="Dlugosch K.M."/>
        </authorList>
    </citation>
    <scope>NUCLEOTIDE SEQUENCE</scope>
    <source>
        <strain evidence="2">CAN-66</strain>
        <tissue evidence="2">Leaf</tissue>
    </source>
</reference>
<dbReference type="InterPro" id="IPR044228">
    <property type="entry name" value="FAP1"/>
</dbReference>
<dbReference type="InterPro" id="IPR016088">
    <property type="entry name" value="Chalcone_isomerase_3-sand"/>
</dbReference>
<dbReference type="GO" id="GO:0009570">
    <property type="term" value="C:chloroplast stroma"/>
    <property type="evidence" value="ECO:0007669"/>
    <property type="project" value="TreeGrafter"/>
</dbReference>
<dbReference type="PANTHER" id="PTHR47589:SF5">
    <property type="entry name" value="CHALCONE ISOMERASE DOMAIN-CONTAINING PROTEIN"/>
    <property type="match status" value="1"/>
</dbReference>
<organism evidence="2 3">
    <name type="scientific">Centaurea solstitialis</name>
    <name type="common">yellow star-thistle</name>
    <dbReference type="NCBI Taxonomy" id="347529"/>
    <lineage>
        <taxon>Eukaryota</taxon>
        <taxon>Viridiplantae</taxon>
        <taxon>Streptophyta</taxon>
        <taxon>Embryophyta</taxon>
        <taxon>Tracheophyta</taxon>
        <taxon>Spermatophyta</taxon>
        <taxon>Magnoliopsida</taxon>
        <taxon>eudicotyledons</taxon>
        <taxon>Gunneridae</taxon>
        <taxon>Pentapetalae</taxon>
        <taxon>asterids</taxon>
        <taxon>campanulids</taxon>
        <taxon>Asterales</taxon>
        <taxon>Asteraceae</taxon>
        <taxon>Carduoideae</taxon>
        <taxon>Cardueae</taxon>
        <taxon>Centaureinae</taxon>
        <taxon>Centaurea</taxon>
    </lineage>
</organism>
<dbReference type="EMBL" id="JARYMX010000006">
    <property type="protein sequence ID" value="KAJ9543100.1"/>
    <property type="molecule type" value="Genomic_DNA"/>
</dbReference>
<dbReference type="InterPro" id="IPR016087">
    <property type="entry name" value="Chalcone_isomerase"/>
</dbReference>
<dbReference type="AlphaFoldDB" id="A0AA38SVD9"/>
<feature type="domain" description="Chalcone isomerase" evidence="1">
    <location>
        <begin position="104"/>
        <end position="232"/>
    </location>
</feature>
<dbReference type="InterPro" id="IPR036298">
    <property type="entry name" value="Chalcone_isomerase_sf"/>
</dbReference>
<accession>A0AA38SVD9</accession>
<dbReference type="GO" id="GO:0005504">
    <property type="term" value="F:fatty acid binding"/>
    <property type="evidence" value="ECO:0007669"/>
    <property type="project" value="TreeGrafter"/>
</dbReference>
<gene>
    <name evidence="2" type="ORF">OSB04_022807</name>
</gene>
<dbReference type="Pfam" id="PF16035">
    <property type="entry name" value="Chalcone_2"/>
    <property type="match status" value="1"/>
</dbReference>
<comment type="caution">
    <text evidence="2">The sequence shown here is derived from an EMBL/GenBank/DDBJ whole genome shotgun (WGS) entry which is preliminary data.</text>
</comment>
<dbReference type="SUPFAM" id="SSF54626">
    <property type="entry name" value="Chalcone isomerase"/>
    <property type="match status" value="1"/>
</dbReference>
<evidence type="ECO:0000313" key="2">
    <source>
        <dbReference type="EMBL" id="KAJ9543100.1"/>
    </source>
</evidence>
<feature type="non-terminal residue" evidence="2">
    <location>
        <position position="1"/>
    </location>
</feature>